<dbReference type="InterPro" id="IPR012094">
    <property type="entry name" value="tRNA_Ile_lys_synt"/>
</dbReference>
<dbReference type="GO" id="GO:0016879">
    <property type="term" value="F:ligase activity, forming carbon-nitrogen bonds"/>
    <property type="evidence" value="ECO:0007669"/>
    <property type="project" value="InterPro"/>
</dbReference>
<evidence type="ECO:0000256" key="3">
    <source>
        <dbReference type="ARBA" id="ARBA00022741"/>
    </source>
</evidence>
<proteinExistence type="predicted"/>
<keyword evidence="3" id="KW-0547">Nucleotide-binding</keyword>
<keyword evidence="4" id="KW-0067">ATP-binding</keyword>
<evidence type="ECO:0000313" key="5">
    <source>
        <dbReference type="EMBL" id="KAK9947679.1"/>
    </source>
</evidence>
<evidence type="ECO:0000313" key="6">
    <source>
        <dbReference type="Proteomes" id="UP001457282"/>
    </source>
</evidence>
<evidence type="ECO:0000256" key="1">
    <source>
        <dbReference type="ARBA" id="ARBA00022598"/>
    </source>
</evidence>
<dbReference type="Proteomes" id="UP001457282">
    <property type="component" value="Unassembled WGS sequence"/>
</dbReference>
<name>A0AAW1YEL7_RUBAR</name>
<keyword evidence="2" id="KW-0819">tRNA processing</keyword>
<protein>
    <submittedName>
        <fullName evidence="5">Uncharacterized protein</fullName>
    </submittedName>
</protein>
<dbReference type="PANTHER" id="PTHR43033">
    <property type="entry name" value="TRNA(ILE)-LYSIDINE SYNTHASE-RELATED"/>
    <property type="match status" value="1"/>
</dbReference>
<keyword evidence="1" id="KW-0436">Ligase</keyword>
<keyword evidence="6" id="KW-1185">Reference proteome</keyword>
<dbReference type="GO" id="GO:0005524">
    <property type="term" value="F:ATP binding"/>
    <property type="evidence" value="ECO:0007669"/>
    <property type="project" value="UniProtKB-KW"/>
</dbReference>
<dbReference type="PANTHER" id="PTHR43033:SF5">
    <property type="entry name" value="TRNA(ILE)-LYSIDINE SYNTHETASE"/>
    <property type="match status" value="1"/>
</dbReference>
<evidence type="ECO:0000256" key="4">
    <source>
        <dbReference type="ARBA" id="ARBA00022840"/>
    </source>
</evidence>
<dbReference type="GO" id="GO:0008033">
    <property type="term" value="P:tRNA processing"/>
    <property type="evidence" value="ECO:0007669"/>
    <property type="project" value="UniProtKB-KW"/>
</dbReference>
<dbReference type="AlphaFoldDB" id="A0AAW1YEL7"/>
<organism evidence="5 6">
    <name type="scientific">Rubus argutus</name>
    <name type="common">Southern blackberry</name>
    <dbReference type="NCBI Taxonomy" id="59490"/>
    <lineage>
        <taxon>Eukaryota</taxon>
        <taxon>Viridiplantae</taxon>
        <taxon>Streptophyta</taxon>
        <taxon>Embryophyta</taxon>
        <taxon>Tracheophyta</taxon>
        <taxon>Spermatophyta</taxon>
        <taxon>Magnoliopsida</taxon>
        <taxon>eudicotyledons</taxon>
        <taxon>Gunneridae</taxon>
        <taxon>Pentapetalae</taxon>
        <taxon>rosids</taxon>
        <taxon>fabids</taxon>
        <taxon>Rosales</taxon>
        <taxon>Rosaceae</taxon>
        <taxon>Rosoideae</taxon>
        <taxon>Rosoideae incertae sedis</taxon>
        <taxon>Rubus</taxon>
    </lineage>
</organism>
<gene>
    <name evidence="5" type="ORF">M0R45_003292</name>
</gene>
<reference evidence="5 6" key="1">
    <citation type="journal article" date="2023" name="G3 (Bethesda)">
        <title>A chromosome-length genome assembly and annotation of blackberry (Rubus argutus, cv. 'Hillquist').</title>
        <authorList>
            <person name="Bruna T."/>
            <person name="Aryal R."/>
            <person name="Dudchenko O."/>
            <person name="Sargent D.J."/>
            <person name="Mead D."/>
            <person name="Buti M."/>
            <person name="Cavallini A."/>
            <person name="Hytonen T."/>
            <person name="Andres J."/>
            <person name="Pham M."/>
            <person name="Weisz D."/>
            <person name="Mascagni F."/>
            <person name="Usai G."/>
            <person name="Natali L."/>
            <person name="Bassil N."/>
            <person name="Fernandez G.E."/>
            <person name="Lomsadze A."/>
            <person name="Armour M."/>
            <person name="Olukolu B."/>
            <person name="Poorten T."/>
            <person name="Britton C."/>
            <person name="Davik J."/>
            <person name="Ashrafi H."/>
            <person name="Aiden E.L."/>
            <person name="Borodovsky M."/>
            <person name="Worthington M."/>
        </authorList>
    </citation>
    <scope>NUCLEOTIDE SEQUENCE [LARGE SCALE GENOMIC DNA]</scope>
    <source>
        <strain evidence="5">PI 553951</strain>
    </source>
</reference>
<comment type="caution">
    <text evidence="5">The sequence shown here is derived from an EMBL/GenBank/DDBJ whole genome shotgun (WGS) entry which is preliminary data.</text>
</comment>
<dbReference type="EMBL" id="JBEDUW010000001">
    <property type="protein sequence ID" value="KAK9947679.1"/>
    <property type="molecule type" value="Genomic_DNA"/>
</dbReference>
<evidence type="ECO:0000256" key="2">
    <source>
        <dbReference type="ARBA" id="ARBA00022694"/>
    </source>
</evidence>
<accession>A0AAW1YEL7</accession>
<sequence>MLEVRNMSEQDWLYLANLSKSHTSENLQEQSNTLDSKVEKRKEETYTCLDYARLSAQRALQSLKTIPAAARRGLPVLVNSQGLLLSIPSIGFQGCSCLMVSATFKPKVPLGGDHSSFI</sequence>